<dbReference type="NCBIfam" id="TIGR03162">
    <property type="entry name" value="ribazole_cobC"/>
    <property type="match status" value="1"/>
</dbReference>
<dbReference type="InterPro" id="IPR001345">
    <property type="entry name" value="PG/BPGM_mutase_AS"/>
</dbReference>
<evidence type="ECO:0000313" key="6">
    <source>
        <dbReference type="EMBL" id="RPF42553.1"/>
    </source>
</evidence>
<dbReference type="GO" id="GO:0009236">
    <property type="term" value="P:cobalamin biosynthetic process"/>
    <property type="evidence" value="ECO:0007669"/>
    <property type="project" value="UniProtKB-UniRule"/>
</dbReference>
<dbReference type="InterPro" id="IPR029033">
    <property type="entry name" value="His_PPase_superfam"/>
</dbReference>
<dbReference type="InterPro" id="IPR017578">
    <property type="entry name" value="Ribazole_CobC"/>
</dbReference>
<gene>
    <name evidence="6" type="ORF">EDD75_1654</name>
</gene>
<dbReference type="SMART" id="SM00855">
    <property type="entry name" value="PGAM"/>
    <property type="match status" value="1"/>
</dbReference>
<dbReference type="PROSITE" id="PS00175">
    <property type="entry name" value="PG_MUTASE"/>
    <property type="match status" value="1"/>
</dbReference>
<name>A0A3N5ADC6_9THEO</name>
<protein>
    <recommendedName>
        <fullName evidence="3">Alpha-ribazole phosphatase</fullName>
        <ecNumber evidence="3">3.1.3.73</ecNumber>
    </recommendedName>
</protein>
<dbReference type="GO" id="GO:0043755">
    <property type="term" value="F:alpha-ribazole phosphatase activity"/>
    <property type="evidence" value="ECO:0007669"/>
    <property type="project" value="UniProtKB-UniRule"/>
</dbReference>
<organism evidence="6 7">
    <name type="scientific">Thermodesulfitimonas autotrophica</name>
    <dbReference type="NCBI Taxonomy" id="1894989"/>
    <lineage>
        <taxon>Bacteria</taxon>
        <taxon>Bacillati</taxon>
        <taxon>Bacillota</taxon>
        <taxon>Clostridia</taxon>
        <taxon>Thermoanaerobacterales</taxon>
        <taxon>Thermoanaerobacteraceae</taxon>
        <taxon>Thermodesulfitimonas</taxon>
    </lineage>
</organism>
<feature type="active site" description="Tele-phosphohistidine intermediate" evidence="4">
    <location>
        <position position="10"/>
    </location>
</feature>
<dbReference type="RefSeq" id="WP_123930832.1">
    <property type="nucleotide sequence ID" value="NZ_RKRE01000003.1"/>
</dbReference>
<feature type="active site" description="Proton donor/acceptor" evidence="4">
    <location>
        <position position="83"/>
    </location>
</feature>
<proteinExistence type="predicted"/>
<dbReference type="GO" id="GO:0005737">
    <property type="term" value="C:cytoplasm"/>
    <property type="evidence" value="ECO:0007669"/>
    <property type="project" value="TreeGrafter"/>
</dbReference>
<dbReference type="AlphaFoldDB" id="A0A3N5ADC6"/>
<keyword evidence="2" id="KW-0413">Isomerase</keyword>
<dbReference type="Gene3D" id="3.40.50.1240">
    <property type="entry name" value="Phosphoglycerate mutase-like"/>
    <property type="match status" value="1"/>
</dbReference>
<evidence type="ECO:0000256" key="3">
    <source>
        <dbReference type="NCBIfam" id="TIGR03162"/>
    </source>
</evidence>
<dbReference type="PANTHER" id="PTHR48100:SF1">
    <property type="entry name" value="HISTIDINE PHOSPHATASE FAMILY PROTEIN-RELATED"/>
    <property type="match status" value="1"/>
</dbReference>
<dbReference type="InterPro" id="IPR050275">
    <property type="entry name" value="PGM_Phosphatase"/>
</dbReference>
<evidence type="ECO:0000313" key="7">
    <source>
        <dbReference type="Proteomes" id="UP000282654"/>
    </source>
</evidence>
<evidence type="ECO:0000256" key="4">
    <source>
        <dbReference type="PIRSR" id="PIRSR613078-1"/>
    </source>
</evidence>
<evidence type="ECO:0000256" key="1">
    <source>
        <dbReference type="ARBA" id="ARBA00023152"/>
    </source>
</evidence>
<keyword evidence="7" id="KW-1185">Reference proteome</keyword>
<reference evidence="6 7" key="1">
    <citation type="submission" date="2018-11" db="EMBL/GenBank/DDBJ databases">
        <title>Genomic Encyclopedia of Type Strains, Phase IV (KMG-IV): sequencing the most valuable type-strain genomes for metagenomic binning, comparative biology and taxonomic classification.</title>
        <authorList>
            <person name="Goeker M."/>
        </authorList>
    </citation>
    <scope>NUCLEOTIDE SEQUENCE [LARGE SCALE GENOMIC DNA]</scope>
    <source>
        <strain evidence="6 7">DSM 102936</strain>
    </source>
</reference>
<dbReference type="EMBL" id="RKRE01000003">
    <property type="protein sequence ID" value="RPF42553.1"/>
    <property type="molecule type" value="Genomic_DNA"/>
</dbReference>
<dbReference type="InterPro" id="IPR013078">
    <property type="entry name" value="His_Pase_superF_clade-1"/>
</dbReference>
<keyword evidence="1" id="KW-0324">Glycolysis</keyword>
<dbReference type="Proteomes" id="UP000282654">
    <property type="component" value="Unassembled WGS sequence"/>
</dbReference>
<dbReference type="EC" id="3.1.3.73" evidence="3"/>
<dbReference type="SUPFAM" id="SSF53254">
    <property type="entry name" value="Phosphoglycerate mutase-like"/>
    <property type="match status" value="1"/>
</dbReference>
<comment type="caution">
    <text evidence="6">The sequence shown here is derived from an EMBL/GenBank/DDBJ whole genome shotgun (WGS) entry which is preliminary data.</text>
</comment>
<evidence type="ECO:0000256" key="2">
    <source>
        <dbReference type="ARBA" id="ARBA00023235"/>
    </source>
</evidence>
<sequence>MGTRLYLVRHGETIWNHSLRYQGHADVPLNERGILQAEALARRLKNERFAAFYASDLMRATETARIIAQPHGGAVVPVPALREINFGAWEGLTRDEIKARFPEISQQWWTAPYETRLPGGETLREVAARAVGALLEIAARHDGEQVLVVSHGGTIRAAIGSFLRMDLNQYWRLRQDNTALNIIEIFEEGKAILMLFNDCGHLKELDS</sequence>
<dbReference type="CDD" id="cd07067">
    <property type="entry name" value="HP_PGM_like"/>
    <property type="match status" value="1"/>
</dbReference>
<dbReference type="Pfam" id="PF00300">
    <property type="entry name" value="His_Phos_1"/>
    <property type="match status" value="1"/>
</dbReference>
<feature type="binding site" evidence="5">
    <location>
        <position position="59"/>
    </location>
    <ligand>
        <name>substrate</name>
    </ligand>
</feature>
<dbReference type="PANTHER" id="PTHR48100">
    <property type="entry name" value="BROAD-SPECIFICITY PHOSPHATASE YOR283W-RELATED"/>
    <property type="match status" value="1"/>
</dbReference>
<accession>A0A3N5ADC6</accession>
<evidence type="ECO:0000256" key="5">
    <source>
        <dbReference type="PIRSR" id="PIRSR613078-2"/>
    </source>
</evidence>
<dbReference type="OrthoDB" id="9781415at2"/>
<feature type="binding site" evidence="5">
    <location>
        <begin position="9"/>
        <end position="16"/>
    </location>
    <ligand>
        <name>substrate</name>
    </ligand>
</feature>